<evidence type="ECO:0000313" key="2">
    <source>
        <dbReference type="EMBL" id="KAK5860575.1"/>
    </source>
</evidence>
<proteinExistence type="predicted"/>
<evidence type="ECO:0000313" key="3">
    <source>
        <dbReference type="Proteomes" id="UP001346869"/>
    </source>
</evidence>
<organism evidence="2 3">
    <name type="scientific">Eleginops maclovinus</name>
    <name type="common">Patagonian blennie</name>
    <name type="synonym">Eleginus maclovinus</name>
    <dbReference type="NCBI Taxonomy" id="56733"/>
    <lineage>
        <taxon>Eukaryota</taxon>
        <taxon>Metazoa</taxon>
        <taxon>Chordata</taxon>
        <taxon>Craniata</taxon>
        <taxon>Vertebrata</taxon>
        <taxon>Euteleostomi</taxon>
        <taxon>Actinopterygii</taxon>
        <taxon>Neopterygii</taxon>
        <taxon>Teleostei</taxon>
        <taxon>Neoteleostei</taxon>
        <taxon>Acanthomorphata</taxon>
        <taxon>Eupercaria</taxon>
        <taxon>Perciformes</taxon>
        <taxon>Notothenioidei</taxon>
        <taxon>Eleginopidae</taxon>
        <taxon>Eleginops</taxon>
    </lineage>
</organism>
<keyword evidence="3" id="KW-1185">Reference proteome</keyword>
<dbReference type="EMBL" id="JAUZQC010000013">
    <property type="protein sequence ID" value="KAK5860575.1"/>
    <property type="molecule type" value="Genomic_DNA"/>
</dbReference>
<reference evidence="2 3" key="2">
    <citation type="journal article" date="2023" name="Mol. Biol. Evol.">
        <title>Genomics of Secondarily Temperate Adaptation in the Only Non-Antarctic Icefish.</title>
        <authorList>
            <person name="Rivera-Colon A.G."/>
            <person name="Rayamajhi N."/>
            <person name="Minhas B.F."/>
            <person name="Madrigal G."/>
            <person name="Bilyk K.T."/>
            <person name="Yoon V."/>
            <person name="Hune M."/>
            <person name="Gregory S."/>
            <person name="Cheng C.H.C."/>
            <person name="Catchen J.M."/>
        </authorList>
    </citation>
    <scope>NUCLEOTIDE SEQUENCE [LARGE SCALE GENOMIC DNA]</scope>
    <source>
        <strain evidence="2">JMC-PN-2008</strain>
    </source>
</reference>
<feature type="region of interest" description="Disordered" evidence="1">
    <location>
        <begin position="1"/>
        <end position="62"/>
    </location>
</feature>
<feature type="compositionally biased region" description="Polar residues" evidence="1">
    <location>
        <begin position="7"/>
        <end position="16"/>
    </location>
</feature>
<evidence type="ECO:0000256" key="1">
    <source>
        <dbReference type="SAM" id="MobiDB-lite"/>
    </source>
</evidence>
<dbReference type="Proteomes" id="UP001346869">
    <property type="component" value="Unassembled WGS sequence"/>
</dbReference>
<reference evidence="2 3" key="1">
    <citation type="journal article" date="2023" name="Genes (Basel)">
        <title>Chromosome-Level Genome Assembly and Circadian Gene Repertoire of the Patagonia Blennie Eleginops maclovinus-The Closest Ancestral Proxy of Antarctic Cryonotothenioids.</title>
        <authorList>
            <person name="Cheng C.C."/>
            <person name="Rivera-Colon A.G."/>
            <person name="Minhas B.F."/>
            <person name="Wilson L."/>
            <person name="Rayamajhi N."/>
            <person name="Vargas-Chacoff L."/>
            <person name="Catchen J.M."/>
        </authorList>
    </citation>
    <scope>NUCLEOTIDE SEQUENCE [LARGE SCALE GENOMIC DNA]</scope>
    <source>
        <strain evidence="2">JMC-PN-2008</strain>
    </source>
</reference>
<protein>
    <submittedName>
        <fullName evidence="2">Uncharacterized protein</fullName>
    </submittedName>
</protein>
<sequence length="112" mass="12003">MEVLLRTSLQGPSHSCRSYRIPHTAGGSAQNQPAGFISKAPHSSLSAPKEEGPAGSCFCLDNSAPPAPPPPHFLFRQPTPPCRELQGGPIREEKKKQTLYLGQSLQADILTS</sequence>
<comment type="caution">
    <text evidence="2">The sequence shown here is derived from an EMBL/GenBank/DDBJ whole genome shotgun (WGS) entry which is preliminary data.</text>
</comment>
<accession>A0AAN7XJ32</accession>
<name>A0AAN7XJ32_ELEMC</name>
<gene>
    <name evidence="2" type="ORF">PBY51_022039</name>
</gene>
<dbReference type="AlphaFoldDB" id="A0AAN7XJ32"/>